<dbReference type="InterPro" id="IPR032675">
    <property type="entry name" value="LRR_dom_sf"/>
</dbReference>
<keyword evidence="11" id="KW-0472">Membrane</keyword>
<dbReference type="PRINTS" id="PR00019">
    <property type="entry name" value="LEURICHRPT"/>
</dbReference>
<dbReference type="Proteomes" id="UP000323000">
    <property type="component" value="Chromosome 5"/>
</dbReference>
<dbReference type="PANTHER" id="PTHR48062">
    <property type="entry name" value="RECEPTOR-LIKE PROTEIN 14"/>
    <property type="match status" value="1"/>
</dbReference>
<dbReference type="FunFam" id="3.80.10.10:FF:000383">
    <property type="entry name" value="Leucine-rich repeat receptor protein kinase EMS1"/>
    <property type="match status" value="1"/>
</dbReference>
<keyword evidence="6" id="KW-0433">Leucine-rich repeat</keyword>
<feature type="domain" description="Disease resistance R13L4/SHOC-2-like LRR" evidence="14">
    <location>
        <begin position="121"/>
        <end position="401"/>
    </location>
</feature>
<dbReference type="InterPro" id="IPR051502">
    <property type="entry name" value="RLP_Defense_Trigger"/>
</dbReference>
<evidence type="ECO:0000256" key="10">
    <source>
        <dbReference type="ARBA" id="ARBA00022989"/>
    </source>
</evidence>
<evidence type="ECO:0000256" key="12">
    <source>
        <dbReference type="ARBA" id="ARBA00023170"/>
    </source>
</evidence>
<evidence type="ECO:0000256" key="7">
    <source>
        <dbReference type="ARBA" id="ARBA00022692"/>
    </source>
</evidence>
<dbReference type="SUPFAM" id="SSF52047">
    <property type="entry name" value="RNI-like"/>
    <property type="match status" value="1"/>
</dbReference>
<keyword evidence="13" id="KW-0325">Glycoprotein</keyword>
<comment type="caution">
    <text evidence="15">The sequence shown here is derived from an EMBL/GenBank/DDBJ whole genome shotgun (WGS) entry which is preliminary data.</text>
</comment>
<evidence type="ECO:0000256" key="5">
    <source>
        <dbReference type="ARBA" id="ARBA00022553"/>
    </source>
</evidence>
<evidence type="ECO:0000313" key="16">
    <source>
        <dbReference type="Proteomes" id="UP000323000"/>
    </source>
</evidence>
<keyword evidence="16" id="KW-1185">Reference proteome</keyword>
<keyword evidence="10" id="KW-1133">Transmembrane helix</keyword>
<keyword evidence="5" id="KW-0597">Phosphoprotein</keyword>
<evidence type="ECO:0000256" key="9">
    <source>
        <dbReference type="ARBA" id="ARBA00022737"/>
    </source>
</evidence>
<dbReference type="InterPro" id="IPR001611">
    <property type="entry name" value="Leu-rich_rpt"/>
</dbReference>
<dbReference type="Pfam" id="PF00560">
    <property type="entry name" value="LRR_1"/>
    <property type="match status" value="3"/>
</dbReference>
<evidence type="ECO:0000256" key="6">
    <source>
        <dbReference type="ARBA" id="ARBA00022614"/>
    </source>
</evidence>
<dbReference type="SUPFAM" id="SSF52058">
    <property type="entry name" value="L domain-like"/>
    <property type="match status" value="1"/>
</dbReference>
<evidence type="ECO:0000256" key="8">
    <source>
        <dbReference type="ARBA" id="ARBA00022729"/>
    </source>
</evidence>
<evidence type="ECO:0000256" key="2">
    <source>
        <dbReference type="ARBA" id="ARBA00004479"/>
    </source>
</evidence>
<evidence type="ECO:0000256" key="11">
    <source>
        <dbReference type="ARBA" id="ARBA00023136"/>
    </source>
</evidence>
<evidence type="ECO:0000313" key="15">
    <source>
        <dbReference type="EMBL" id="TXG61930.1"/>
    </source>
</evidence>
<keyword evidence="9" id="KW-0677">Repeat</keyword>
<evidence type="ECO:0000259" key="14">
    <source>
        <dbReference type="Pfam" id="PF23598"/>
    </source>
</evidence>
<comment type="similarity">
    <text evidence="3">Belongs to the RLP family.</text>
</comment>
<dbReference type="SMART" id="SM00369">
    <property type="entry name" value="LRR_TYP"/>
    <property type="match status" value="7"/>
</dbReference>
<comment type="subcellular location">
    <subcellularLocation>
        <location evidence="1">Cell membrane</location>
    </subcellularLocation>
    <subcellularLocation>
        <location evidence="2">Membrane</location>
        <topology evidence="2">Single-pass type I membrane protein</topology>
    </subcellularLocation>
</comment>
<dbReference type="FunFam" id="3.80.10.10:FF:000095">
    <property type="entry name" value="LRR receptor-like serine/threonine-protein kinase GSO1"/>
    <property type="match status" value="1"/>
</dbReference>
<dbReference type="InterPro" id="IPR055414">
    <property type="entry name" value="LRR_R13L4/SHOC2-like"/>
</dbReference>
<dbReference type="InterPro" id="IPR003591">
    <property type="entry name" value="Leu-rich_rpt_typical-subtyp"/>
</dbReference>
<gene>
    <name evidence="15" type="ORF">EZV62_013293</name>
</gene>
<keyword evidence="8" id="KW-0732">Signal</keyword>
<evidence type="ECO:0000256" key="1">
    <source>
        <dbReference type="ARBA" id="ARBA00004236"/>
    </source>
</evidence>
<dbReference type="Pfam" id="PF23598">
    <property type="entry name" value="LRR_14"/>
    <property type="match status" value="1"/>
</dbReference>
<evidence type="ECO:0000256" key="4">
    <source>
        <dbReference type="ARBA" id="ARBA00022475"/>
    </source>
</evidence>
<name>A0A5C7HYD2_9ROSI</name>
<dbReference type="Gene3D" id="3.80.10.10">
    <property type="entry name" value="Ribonuclease Inhibitor"/>
    <property type="match status" value="5"/>
</dbReference>
<protein>
    <recommendedName>
        <fullName evidence="14">Disease resistance R13L4/SHOC-2-like LRR domain-containing protein</fullName>
    </recommendedName>
</protein>
<evidence type="ECO:0000256" key="3">
    <source>
        <dbReference type="ARBA" id="ARBA00009592"/>
    </source>
</evidence>
<reference evidence="16" key="1">
    <citation type="journal article" date="2019" name="Gigascience">
        <title>De novo genome assembly of the endangered Acer yangbiense, a plant species with extremely small populations endemic to Yunnan Province, China.</title>
        <authorList>
            <person name="Yang J."/>
            <person name="Wariss H.M."/>
            <person name="Tao L."/>
            <person name="Zhang R."/>
            <person name="Yun Q."/>
            <person name="Hollingsworth P."/>
            <person name="Dao Z."/>
            <person name="Luo G."/>
            <person name="Guo H."/>
            <person name="Ma Y."/>
            <person name="Sun W."/>
        </authorList>
    </citation>
    <scope>NUCLEOTIDE SEQUENCE [LARGE SCALE GENOMIC DNA]</scope>
    <source>
        <strain evidence="16">cv. Malutang</strain>
    </source>
</reference>
<evidence type="ECO:0000256" key="13">
    <source>
        <dbReference type="ARBA" id="ARBA00023180"/>
    </source>
</evidence>
<accession>A0A5C7HYD2</accession>
<dbReference type="GO" id="GO:0005886">
    <property type="term" value="C:plasma membrane"/>
    <property type="evidence" value="ECO:0007669"/>
    <property type="project" value="UniProtKB-SubCell"/>
</dbReference>
<dbReference type="FunFam" id="3.80.10.10:FF:000041">
    <property type="entry name" value="LRR receptor-like serine/threonine-protein kinase ERECTA"/>
    <property type="match status" value="1"/>
</dbReference>
<dbReference type="AlphaFoldDB" id="A0A5C7HYD2"/>
<keyword evidence="12" id="KW-0675">Receptor</keyword>
<proteinExistence type="inferred from homology"/>
<keyword evidence="4" id="KW-1003">Cell membrane</keyword>
<dbReference type="PANTHER" id="PTHR48062:SF21">
    <property type="entry name" value="RECEPTOR-LIKE PROTEIN 12"/>
    <property type="match status" value="1"/>
</dbReference>
<dbReference type="OrthoDB" id="4691307at2759"/>
<keyword evidence="7" id="KW-0812">Transmembrane</keyword>
<organism evidence="15 16">
    <name type="scientific">Acer yangbiense</name>
    <dbReference type="NCBI Taxonomy" id="1000413"/>
    <lineage>
        <taxon>Eukaryota</taxon>
        <taxon>Viridiplantae</taxon>
        <taxon>Streptophyta</taxon>
        <taxon>Embryophyta</taxon>
        <taxon>Tracheophyta</taxon>
        <taxon>Spermatophyta</taxon>
        <taxon>Magnoliopsida</taxon>
        <taxon>eudicotyledons</taxon>
        <taxon>Gunneridae</taxon>
        <taxon>Pentapetalae</taxon>
        <taxon>rosids</taxon>
        <taxon>malvids</taxon>
        <taxon>Sapindales</taxon>
        <taxon>Sapindaceae</taxon>
        <taxon>Hippocastanoideae</taxon>
        <taxon>Acereae</taxon>
        <taxon>Acer</taxon>
    </lineage>
</organism>
<sequence>MDGNTLNINILRRIGWLTSLEFLSLRNCNMEGTFPDQGPLHLPTHSHQNLWSLDISKNFFRGNIPIQVGAYLPMLLTLNISKNDFDGCIPSSIGDMKELSTLDLSYNKLSGGIPEHLANSCIYLRYLVLSNNSLEGQIFSAATFNLLSLSRLQLDGNHFVGKIPECLSNSSYLEGLYLSDNHLSGRIPSWLGNMSKLVDLIMPNNHLEGPIPPEFCQLKSLEVLNLAQNNISGNLPSCFNPPQIQQVHVSRNKLRGQLKDAFFNSSSLVTLDLGYNRFNGRIPNWIGQLSNLSYLILTHNNLEGEVPHLLCHLKHLRLIDLSHNNLSGQIPPCLDMTALHGDYHVAFNTTSSTAGAPGASPMRKEETIEFTTKNISYSYQGRVLTYMSGVDLSCNKLTVLKGQNWVEGEKNSDCCQWEKVECNNTAGRVIKLDLSSARDQELGKWYLNASLFSSFEELEWLDFSYIRVIDFVENEANGRVRQVIKAVLEGKPSIPSSIGDMRSPESLDLSNNQLSGEIPEHLVEGCISLAFLVLSNNSLQGQIFSKNFSLPNLLRLQLDGNHYIGNIPNSLLNSSLLVGLYLSDNHPSGRIPSWLGNMSDLSDIIMPNNNFEGPIPVEFCQLEYLEVLDLSENIISGDFPSCLNSPYIQQVHLSRNKLQGQLKEAFYNSSYDLSYNHLDGLMVALRNGLAGFLN</sequence>
<dbReference type="EMBL" id="VAHF01000005">
    <property type="protein sequence ID" value="TXG61930.1"/>
    <property type="molecule type" value="Genomic_DNA"/>
</dbReference>